<dbReference type="PANTHER" id="PTHR12526:SF630">
    <property type="entry name" value="GLYCOSYLTRANSFERASE"/>
    <property type="match status" value="1"/>
</dbReference>
<keyword evidence="2" id="KW-0808">Transferase</keyword>
<sequence>MNLIFLSNFYNHHQGPLCRALAAQSGVSFRFLACGTISLERRAMWGEIRDLPDFVVTPRTPAEWVVASREILEADAVIVGSAPQILLRERLREGKLILRFQERPLKNGLEPLKFLPRMVKWQRWNPSYKPVYLLCASAYAADDYAKMGLFRGKAYKWGYFPAVLSYDTEALLSQKEPSSIFWAGRLLDLKHPDDAIRLAARLRDAGYSFSLRIAGSGTLEPKLRGMIAQYALESQVCLLGSLSPEQVRREMERSAIFLFTSDRHEGWGAVLNEAMNSGCAVVASDAAGSTPYLVENSVNGCVYRAGNRNELYENVVRLLEQPSTREAMGKHAYETITNTWNAQEAARRLVDLIRAISEGVPSPELYSEGPCSRA</sequence>
<keyword evidence="2" id="KW-0328">Glycosyltransferase</keyword>
<name>A0ABV1G6S8_9FIRM</name>
<evidence type="ECO:0000313" key="3">
    <source>
        <dbReference type="Proteomes" id="UP001491552"/>
    </source>
</evidence>
<evidence type="ECO:0000313" key="2">
    <source>
        <dbReference type="EMBL" id="MEQ2511123.1"/>
    </source>
</evidence>
<dbReference type="Gene3D" id="3.40.50.2000">
    <property type="entry name" value="Glycogen Phosphorylase B"/>
    <property type="match status" value="1"/>
</dbReference>
<dbReference type="Pfam" id="PF00534">
    <property type="entry name" value="Glycos_transf_1"/>
    <property type="match status" value="1"/>
</dbReference>
<dbReference type="Proteomes" id="UP001491552">
    <property type="component" value="Unassembled WGS sequence"/>
</dbReference>
<dbReference type="GO" id="GO:0016757">
    <property type="term" value="F:glycosyltransferase activity"/>
    <property type="evidence" value="ECO:0007669"/>
    <property type="project" value="UniProtKB-KW"/>
</dbReference>
<dbReference type="SUPFAM" id="SSF53756">
    <property type="entry name" value="UDP-Glycosyltransferase/glycogen phosphorylase"/>
    <property type="match status" value="1"/>
</dbReference>
<proteinExistence type="predicted"/>
<dbReference type="CDD" id="cd03801">
    <property type="entry name" value="GT4_PimA-like"/>
    <property type="match status" value="1"/>
</dbReference>
<dbReference type="PANTHER" id="PTHR12526">
    <property type="entry name" value="GLYCOSYLTRANSFERASE"/>
    <property type="match status" value="1"/>
</dbReference>
<evidence type="ECO:0000259" key="1">
    <source>
        <dbReference type="Pfam" id="PF00534"/>
    </source>
</evidence>
<feature type="domain" description="Glycosyl transferase family 1" evidence="1">
    <location>
        <begin position="171"/>
        <end position="334"/>
    </location>
</feature>
<accession>A0ABV1G6S8</accession>
<protein>
    <submittedName>
        <fullName evidence="2">Glycosyltransferase</fullName>
        <ecNumber evidence="2">2.4.-.-</ecNumber>
    </submittedName>
</protein>
<dbReference type="EC" id="2.4.-.-" evidence="2"/>
<dbReference type="RefSeq" id="WP_349135831.1">
    <property type="nucleotide sequence ID" value="NZ_JBBMFF010000214.1"/>
</dbReference>
<keyword evidence="3" id="KW-1185">Reference proteome</keyword>
<reference evidence="2 3" key="1">
    <citation type="submission" date="2024-03" db="EMBL/GenBank/DDBJ databases">
        <title>Human intestinal bacterial collection.</title>
        <authorList>
            <person name="Pauvert C."/>
            <person name="Hitch T.C.A."/>
            <person name="Clavel T."/>
        </authorList>
    </citation>
    <scope>NUCLEOTIDE SEQUENCE [LARGE SCALE GENOMIC DNA]</scope>
    <source>
        <strain evidence="2 3">CLA-AA-H192</strain>
    </source>
</reference>
<dbReference type="InterPro" id="IPR001296">
    <property type="entry name" value="Glyco_trans_1"/>
</dbReference>
<comment type="caution">
    <text evidence="2">The sequence shown here is derived from an EMBL/GenBank/DDBJ whole genome shotgun (WGS) entry which is preliminary data.</text>
</comment>
<gene>
    <name evidence="2" type="ORF">WMO66_07680</name>
</gene>
<organism evidence="2 3">
    <name type="scientific">Faecousia intestinalis</name>
    <dbReference type="NCBI Taxonomy" id="3133167"/>
    <lineage>
        <taxon>Bacteria</taxon>
        <taxon>Bacillati</taxon>
        <taxon>Bacillota</taxon>
        <taxon>Clostridia</taxon>
        <taxon>Eubacteriales</taxon>
        <taxon>Oscillospiraceae</taxon>
        <taxon>Faecousia</taxon>
    </lineage>
</organism>
<dbReference type="EMBL" id="JBBMFF010000214">
    <property type="protein sequence ID" value="MEQ2511123.1"/>
    <property type="molecule type" value="Genomic_DNA"/>
</dbReference>